<evidence type="ECO:0000313" key="8">
    <source>
        <dbReference type="Proteomes" id="UP001211907"/>
    </source>
</evidence>
<feature type="binding site" evidence="5">
    <location>
        <position position="335"/>
    </location>
    <ligand>
        <name>phosphoenolpyruvate</name>
        <dbReference type="ChEBI" id="CHEBI:58702"/>
    </ligand>
</feature>
<dbReference type="EMBL" id="JADGJH010003028">
    <property type="protein sequence ID" value="KAJ3093589.1"/>
    <property type="molecule type" value="Genomic_DNA"/>
</dbReference>
<evidence type="ECO:0000256" key="2">
    <source>
        <dbReference type="ARBA" id="ARBA00008911"/>
    </source>
</evidence>
<keyword evidence="5" id="KW-0464">Manganese</keyword>
<dbReference type="PANTHER" id="PTHR21337">
    <property type="entry name" value="PHOSPHO-2-DEHYDRO-3-DEOXYHEPTONATE ALDOLASE 1, 2"/>
    <property type="match status" value="1"/>
</dbReference>
<comment type="similarity">
    <text evidence="2 6">Belongs to the class-II DAHP synthase family.</text>
</comment>
<dbReference type="Gene3D" id="3.20.20.70">
    <property type="entry name" value="Aldolase class I"/>
    <property type="match status" value="2"/>
</dbReference>
<name>A0AAD5XCK9_9FUNG</name>
<keyword evidence="3 6" id="KW-0808">Transferase</keyword>
<feature type="binding site" evidence="5">
    <location>
        <position position="367"/>
    </location>
    <ligand>
        <name>Mn(2+)</name>
        <dbReference type="ChEBI" id="CHEBI:29035"/>
    </ligand>
</feature>
<dbReference type="Proteomes" id="UP001211907">
    <property type="component" value="Unassembled WGS sequence"/>
</dbReference>
<evidence type="ECO:0000256" key="6">
    <source>
        <dbReference type="RuleBase" id="RU363071"/>
    </source>
</evidence>
<reference evidence="7" key="1">
    <citation type="submission" date="2020-05" db="EMBL/GenBank/DDBJ databases">
        <title>Phylogenomic resolution of chytrid fungi.</title>
        <authorList>
            <person name="Stajich J.E."/>
            <person name="Amses K."/>
            <person name="Simmons R."/>
            <person name="Seto K."/>
            <person name="Myers J."/>
            <person name="Bonds A."/>
            <person name="Quandt C.A."/>
            <person name="Barry K."/>
            <person name="Liu P."/>
            <person name="Grigoriev I."/>
            <person name="Longcore J.E."/>
            <person name="James T.Y."/>
        </authorList>
    </citation>
    <scope>NUCLEOTIDE SEQUENCE</scope>
    <source>
        <strain evidence="7">JEL0513</strain>
    </source>
</reference>
<comment type="catalytic activity">
    <reaction evidence="4 6">
        <text>D-erythrose 4-phosphate + phosphoenolpyruvate + H2O = 7-phospho-2-dehydro-3-deoxy-D-arabino-heptonate + phosphate</text>
        <dbReference type="Rhea" id="RHEA:14717"/>
        <dbReference type="ChEBI" id="CHEBI:15377"/>
        <dbReference type="ChEBI" id="CHEBI:16897"/>
        <dbReference type="ChEBI" id="CHEBI:43474"/>
        <dbReference type="ChEBI" id="CHEBI:58394"/>
        <dbReference type="ChEBI" id="CHEBI:58702"/>
        <dbReference type="EC" id="2.5.1.54"/>
    </reaction>
</comment>
<accession>A0AAD5XCK9</accession>
<proteinExistence type="inferred from homology"/>
<dbReference type="EC" id="2.5.1.54" evidence="6"/>
<dbReference type="PANTHER" id="PTHR21337:SF0">
    <property type="entry name" value="PHOSPHO-2-DEHYDRO-3-DEOXYHEPTONATE ALDOLASE"/>
    <property type="match status" value="1"/>
</dbReference>
<dbReference type="SUPFAM" id="SSF51569">
    <property type="entry name" value="Aldolase"/>
    <property type="match status" value="1"/>
</dbReference>
<dbReference type="AlphaFoldDB" id="A0AAD5XCK9"/>
<evidence type="ECO:0000256" key="1">
    <source>
        <dbReference type="ARBA" id="ARBA00004688"/>
    </source>
</evidence>
<organism evidence="7 8">
    <name type="scientific">Physocladia obscura</name>
    <dbReference type="NCBI Taxonomy" id="109957"/>
    <lineage>
        <taxon>Eukaryota</taxon>
        <taxon>Fungi</taxon>
        <taxon>Fungi incertae sedis</taxon>
        <taxon>Chytridiomycota</taxon>
        <taxon>Chytridiomycota incertae sedis</taxon>
        <taxon>Chytridiomycetes</taxon>
        <taxon>Chytridiales</taxon>
        <taxon>Chytriomycetaceae</taxon>
        <taxon>Physocladia</taxon>
    </lineage>
</organism>
<keyword evidence="6" id="KW-0057">Aromatic amino acid biosynthesis</keyword>
<evidence type="ECO:0000256" key="4">
    <source>
        <dbReference type="ARBA" id="ARBA00047508"/>
    </source>
</evidence>
<comment type="caution">
    <text evidence="7">The sequence shown here is derived from an EMBL/GenBank/DDBJ whole genome shotgun (WGS) entry which is preliminary data.</text>
</comment>
<evidence type="ECO:0000256" key="5">
    <source>
        <dbReference type="PIRSR" id="PIRSR602480-1"/>
    </source>
</evidence>
<protein>
    <recommendedName>
        <fullName evidence="6">Phospho-2-dehydro-3-deoxyheptonate aldolase</fullName>
        <ecNumber evidence="6">2.5.1.54</ecNumber>
    </recommendedName>
</protein>
<comment type="cofactor">
    <cofactor evidence="5">
        <name>Mn(2+)</name>
        <dbReference type="ChEBI" id="CHEBI:29035"/>
    </cofactor>
    <cofactor evidence="5">
        <name>Co(2+)</name>
        <dbReference type="ChEBI" id="CHEBI:48828"/>
    </cofactor>
    <cofactor evidence="5">
        <name>Cd(2+)</name>
        <dbReference type="ChEBI" id="CHEBI:48775"/>
    </cofactor>
    <text evidence="5">Binds 1 divalent cation per subunit. The enzyme is active with manganese, cobalt or cadmium ions.</text>
</comment>
<dbReference type="Pfam" id="PF01474">
    <property type="entry name" value="DAHP_synth_2"/>
    <property type="match status" value="1"/>
</dbReference>
<keyword evidence="8" id="KW-1185">Reference proteome</keyword>
<keyword evidence="6" id="KW-0028">Amino-acid biosynthesis</keyword>
<keyword evidence="5" id="KW-0170">Cobalt</keyword>
<gene>
    <name evidence="7" type="ORF">HK100_006535</name>
</gene>
<keyword evidence="5" id="KW-0104">Cadmium</keyword>
<dbReference type="InterPro" id="IPR002480">
    <property type="entry name" value="DAHP_synth_2"/>
</dbReference>
<sequence>MSQEVKGGSGWAPDSWKTKSIVQDVYYEDQNKLTSVLAKLKRLPPIVSENEIRRLKKQLAEVAENKRFLLQGGDCAELFDYCAQDQIESKLKVLLQMSLILTWGGRTSVVRIARMAGQYAKPRSKPTEIIDGVEYNAFRGDNVNGNDLSERKPDPERLLGAYFHSAATVNYVRSLLAGGFADLHHPDSWNLEAWDLAHVRNPVIRKEYQGIVDRLHDALDFMKTIGADEGGNSGSVNASMNTVDMFMSHEGLLLDYEQQFTQQSSDKKFYNLGTHFLWIGDRTRQLDGAHVEYFRGLANPIGVKVGPSMDPAELVRILDILDPDFETGKVTLITRYGHEKIGKYLPGHIQAVKSTKHKVVWCCDPMHGNTETVNGVKTRRFDNIAEELGKAFRIHTQNDSNLGGVHFELTGDRVTEAIGGSMELSAEDLSTNYQTFCDPRLNYEQSLDIAFSIAKFFQEQRSPLRL</sequence>
<feature type="binding site" evidence="5">
    <location>
        <position position="304"/>
    </location>
    <ligand>
        <name>phosphoenolpyruvate</name>
        <dbReference type="ChEBI" id="CHEBI:58702"/>
    </ligand>
</feature>
<evidence type="ECO:0000313" key="7">
    <source>
        <dbReference type="EMBL" id="KAJ3093589.1"/>
    </source>
</evidence>
<comment type="pathway">
    <text evidence="1 6">Metabolic intermediate biosynthesis; chorismate biosynthesis; chorismate from D-erythrose 4-phosphate and phosphoenolpyruvate: step 1/7.</text>
</comment>
<dbReference type="GO" id="GO:0003849">
    <property type="term" value="F:3-deoxy-7-phosphoheptulonate synthase activity"/>
    <property type="evidence" value="ECO:0007669"/>
    <property type="project" value="UniProtKB-EC"/>
</dbReference>
<feature type="binding site" evidence="5">
    <location>
        <position position="114"/>
    </location>
    <ligand>
        <name>phosphoenolpyruvate</name>
        <dbReference type="ChEBI" id="CHEBI:58702"/>
    </ligand>
</feature>
<evidence type="ECO:0000256" key="3">
    <source>
        <dbReference type="ARBA" id="ARBA00022679"/>
    </source>
</evidence>
<dbReference type="InterPro" id="IPR013785">
    <property type="entry name" value="Aldolase_TIM"/>
</dbReference>
<dbReference type="GO" id="GO:0008652">
    <property type="term" value="P:amino acid biosynthetic process"/>
    <property type="evidence" value="ECO:0007669"/>
    <property type="project" value="UniProtKB-KW"/>
</dbReference>
<feature type="binding site" evidence="5">
    <location>
        <position position="408"/>
    </location>
    <ligand>
        <name>Mn(2+)</name>
        <dbReference type="ChEBI" id="CHEBI:29035"/>
    </ligand>
</feature>
<dbReference type="GO" id="GO:0009073">
    <property type="term" value="P:aromatic amino acid family biosynthetic process"/>
    <property type="evidence" value="ECO:0007669"/>
    <property type="project" value="UniProtKB-KW"/>
</dbReference>
<feature type="binding site" evidence="5">
    <location>
        <position position="438"/>
    </location>
    <ligand>
        <name>Mn(2+)</name>
        <dbReference type="ChEBI" id="CHEBI:29035"/>
    </ligand>
</feature>
<feature type="binding site" evidence="5">
    <location>
        <position position="75"/>
    </location>
    <ligand>
        <name>Mn(2+)</name>
        <dbReference type="ChEBI" id="CHEBI:29035"/>
    </ligand>
</feature>